<dbReference type="InterPro" id="IPR000219">
    <property type="entry name" value="DH_dom"/>
</dbReference>
<organism evidence="3 4">
    <name type="scientific">Thamnocephalis sphaerospora</name>
    <dbReference type="NCBI Taxonomy" id="78915"/>
    <lineage>
        <taxon>Eukaryota</taxon>
        <taxon>Fungi</taxon>
        <taxon>Fungi incertae sedis</taxon>
        <taxon>Zoopagomycota</taxon>
        <taxon>Zoopagomycotina</taxon>
        <taxon>Zoopagomycetes</taxon>
        <taxon>Zoopagales</taxon>
        <taxon>Sigmoideomycetaceae</taxon>
        <taxon>Thamnocephalis</taxon>
    </lineage>
</organism>
<dbReference type="PANTHER" id="PTHR12673:SF159">
    <property type="entry name" value="LD03170P"/>
    <property type="match status" value="1"/>
</dbReference>
<feature type="compositionally biased region" description="Polar residues" evidence="1">
    <location>
        <begin position="64"/>
        <end position="81"/>
    </location>
</feature>
<dbReference type="AlphaFoldDB" id="A0A4P9XJA9"/>
<dbReference type="SUPFAM" id="SSF48065">
    <property type="entry name" value="DBL homology domain (DH-domain)"/>
    <property type="match status" value="1"/>
</dbReference>
<keyword evidence="4" id="KW-1185">Reference proteome</keyword>
<dbReference type="Gene3D" id="2.30.29.30">
    <property type="entry name" value="Pleckstrin-homology domain (PH domain)/Phosphotyrosine-binding domain (PTB)"/>
    <property type="match status" value="1"/>
</dbReference>
<feature type="compositionally biased region" description="Pro residues" evidence="1">
    <location>
        <begin position="173"/>
        <end position="184"/>
    </location>
</feature>
<dbReference type="SMART" id="SM00325">
    <property type="entry name" value="RhoGEF"/>
    <property type="match status" value="1"/>
</dbReference>
<dbReference type="InterPro" id="IPR035899">
    <property type="entry name" value="DBL_dom_sf"/>
</dbReference>
<evidence type="ECO:0000256" key="1">
    <source>
        <dbReference type="SAM" id="MobiDB-lite"/>
    </source>
</evidence>
<evidence type="ECO:0000259" key="2">
    <source>
        <dbReference type="PROSITE" id="PS50010"/>
    </source>
</evidence>
<dbReference type="GO" id="GO:0005085">
    <property type="term" value="F:guanyl-nucleotide exchange factor activity"/>
    <property type="evidence" value="ECO:0007669"/>
    <property type="project" value="InterPro"/>
</dbReference>
<feature type="region of interest" description="Disordered" evidence="1">
    <location>
        <begin position="287"/>
        <end position="308"/>
    </location>
</feature>
<dbReference type="PROSITE" id="PS50010">
    <property type="entry name" value="DH_2"/>
    <property type="match status" value="1"/>
</dbReference>
<gene>
    <name evidence="3" type="ORF">THASP1DRAFT_32334</name>
</gene>
<sequence>MTLLDAAGWPADGQHSAITHQAARTVRARASHQNLDKYQFQHARTDSGASMGAGPMRAPASGKSGDSSPSMIQRQLARNSTRSSLAARAQALGMLQMALVCESDEDAAAATAAAAATSPGPVSARSVSDMPPQLPPLTFGNASTTTQSVTVVAASEASLAEKPPVARPVARRPLPPAPGPPPTLPAKSTTRATHMRASTSQMTVQIKAPPQVARAVGASSRRVQSQGPITTQQLGQVDRASTIPRPFMDARLPTLDLSTMAQPELQAMVEHEVHETFMALRNATSQAELRAHTPPPSHKPPAPPSRMSTQTIRRLNGAVVTAQDKDTAVGRNASCISIGTSPSAELLNRLSNYDALRRSTQPALQSEPCLPSSALSKSTRSFASLASIVAAGSSDTLSRNTTLNDERRRTLANLLRIQTQAEALYVRRLETLHERFYEPLKRRYANVRRWITLGIGGSGSRAERTVLLERIFSPVGPLLEFHRDFLGKLRTLERLALASSVRAVVGLFQKRMQGFETDIEYLRQYPTAIATFENLCFRDSRFRKTVKACEIDAGHLNVRAFLGTPKEQLRRYAHFLERIIELCPADSFDRTEARGCLTQMEQLLDRVEHLIKQADDITDAAIVHAEVAHLPDAVLSPGQRLIYKGPLHYRQSRTDHVEYPVQCYLLRDRLILATDDNLNGHAAGPGVGHCYTHRRTILLAEARLEPFHSDPVTQENLIRIGTLQGYHYLNASDYASYCSWSKMIHQVKELLPVEARVVHHQPGRDRRNSVFPKRAMESFSNPRLSGVRRAVGIPA</sequence>
<accession>A0A4P9XJA9</accession>
<dbReference type="STRING" id="78915.A0A4P9XJA9"/>
<protein>
    <recommendedName>
        <fullName evidence="2">DH domain-containing protein</fullName>
    </recommendedName>
</protein>
<dbReference type="PANTHER" id="PTHR12673">
    <property type="entry name" value="FACIOGENITAL DYSPLASIA PROTEIN"/>
    <property type="match status" value="1"/>
</dbReference>
<feature type="compositionally biased region" description="Pro residues" evidence="1">
    <location>
        <begin position="293"/>
        <end position="304"/>
    </location>
</feature>
<dbReference type="InterPro" id="IPR051092">
    <property type="entry name" value="FYVE_RhoGEF_PH"/>
</dbReference>
<dbReference type="GO" id="GO:0005737">
    <property type="term" value="C:cytoplasm"/>
    <property type="evidence" value="ECO:0007669"/>
    <property type="project" value="TreeGrafter"/>
</dbReference>
<dbReference type="SUPFAM" id="SSF50729">
    <property type="entry name" value="PH domain-like"/>
    <property type="match status" value="1"/>
</dbReference>
<dbReference type="Gene3D" id="1.20.900.10">
    <property type="entry name" value="Dbl homology (DH) domain"/>
    <property type="match status" value="1"/>
</dbReference>
<dbReference type="InterPro" id="IPR011993">
    <property type="entry name" value="PH-like_dom_sf"/>
</dbReference>
<name>A0A4P9XJA9_9FUNG</name>
<dbReference type="EMBL" id="KZ993020">
    <property type="protein sequence ID" value="RKP05832.1"/>
    <property type="molecule type" value="Genomic_DNA"/>
</dbReference>
<dbReference type="Pfam" id="PF00621">
    <property type="entry name" value="RhoGEF"/>
    <property type="match status" value="1"/>
</dbReference>
<reference evidence="4" key="1">
    <citation type="journal article" date="2018" name="Nat. Microbiol.">
        <title>Leveraging single-cell genomics to expand the fungal tree of life.</title>
        <authorList>
            <person name="Ahrendt S.R."/>
            <person name="Quandt C.A."/>
            <person name="Ciobanu D."/>
            <person name="Clum A."/>
            <person name="Salamov A."/>
            <person name="Andreopoulos B."/>
            <person name="Cheng J.F."/>
            <person name="Woyke T."/>
            <person name="Pelin A."/>
            <person name="Henrissat B."/>
            <person name="Reynolds N.K."/>
            <person name="Benny G.L."/>
            <person name="Smith M.E."/>
            <person name="James T.Y."/>
            <person name="Grigoriev I.V."/>
        </authorList>
    </citation>
    <scope>NUCLEOTIDE SEQUENCE [LARGE SCALE GENOMIC DNA]</scope>
    <source>
        <strain evidence="4">RSA 1356</strain>
    </source>
</reference>
<feature type="region of interest" description="Disordered" evidence="1">
    <location>
        <begin position="44"/>
        <end position="81"/>
    </location>
</feature>
<feature type="region of interest" description="Disordered" evidence="1">
    <location>
        <begin position="117"/>
        <end position="142"/>
    </location>
</feature>
<dbReference type="SMART" id="SM00233">
    <property type="entry name" value="PH"/>
    <property type="match status" value="1"/>
</dbReference>
<feature type="domain" description="DH" evidence="2">
    <location>
        <begin position="410"/>
        <end position="610"/>
    </location>
</feature>
<evidence type="ECO:0000313" key="3">
    <source>
        <dbReference type="EMBL" id="RKP05832.1"/>
    </source>
</evidence>
<dbReference type="OrthoDB" id="10476871at2759"/>
<evidence type="ECO:0000313" key="4">
    <source>
        <dbReference type="Proteomes" id="UP000271241"/>
    </source>
</evidence>
<proteinExistence type="predicted"/>
<feature type="region of interest" description="Disordered" evidence="1">
    <location>
        <begin position="161"/>
        <end position="188"/>
    </location>
</feature>
<dbReference type="InterPro" id="IPR001849">
    <property type="entry name" value="PH_domain"/>
</dbReference>
<dbReference type="Proteomes" id="UP000271241">
    <property type="component" value="Unassembled WGS sequence"/>
</dbReference>